<name>A0A3G1PJX8_9BETA</name>
<evidence type="ECO:0000256" key="3">
    <source>
        <dbReference type="ARBA" id="ARBA00022844"/>
    </source>
</evidence>
<evidence type="ECO:0000256" key="1">
    <source>
        <dbReference type="ARBA" id="ARBA00022562"/>
    </source>
</evidence>
<dbReference type="HAMAP" id="MF_04012">
    <property type="entry name" value="HSV_PORTL"/>
    <property type="match status" value="1"/>
</dbReference>
<dbReference type="EMBL" id="MG894370">
    <property type="protein sequence ID" value="AVK93411.1"/>
    <property type="molecule type" value="Genomic_DNA"/>
</dbReference>
<proteinExistence type="inferred from homology"/>
<keyword evidence="3" id="KW-0946">Virion</keyword>
<keyword evidence="2" id="KW-1188">Viral release from host cell</keyword>
<keyword evidence="5" id="KW-0175">Coiled coil</keyword>
<dbReference type="InterPro" id="IPR002660">
    <property type="entry name" value="Herpes_Portal"/>
</dbReference>
<evidence type="ECO:0000256" key="2">
    <source>
        <dbReference type="ARBA" id="ARBA00022612"/>
    </source>
</evidence>
<keyword evidence="4" id="KW-0231">Viral genome packaging</keyword>
<protein>
    <submittedName>
        <fullName evidence="6">U76</fullName>
    </submittedName>
</protein>
<dbReference type="Pfam" id="PF01763">
    <property type="entry name" value="Herpes_UL6"/>
    <property type="match status" value="1"/>
</dbReference>
<organism evidence="6">
    <name type="scientific">Human betaherpesvirus 6A</name>
    <dbReference type="NCBI Taxonomy" id="32603"/>
    <lineage>
        <taxon>Viruses</taxon>
        <taxon>Duplodnaviria</taxon>
        <taxon>Heunggongvirae</taxon>
        <taxon>Peploviricota</taxon>
        <taxon>Herviviricetes</taxon>
        <taxon>Herpesvirales</taxon>
        <taxon>Orthoherpesviridae</taxon>
        <taxon>Betaherpesvirinae</taxon>
        <taxon>Roseolovirus</taxon>
        <taxon>Roseolovirus humanbeta6a</taxon>
    </lineage>
</organism>
<sequence>MHRASANSLLNSVSGSMMWRNQSSGRRPSKRLSDNEATLSTINSILGAEDMLSKNLLSYLPPNNEEIDMIYPSEQIMTFIEMLHGHKNFFKGQTIHNALRDSAVLKKQIAYGVAQALLNSVSIQQIHDEWKRHVRSFPFHNKKLSFQDYFSVWAHAIKQVILGDISNIINFILQSIDNSHYNRYVDWICTVGIVPFMRTTPTAPNLYNLLQQVSSKLIHDIVRHKQNIVTPVLLGLSSVIIPDFHNIKIFRDRNSEQISCFKNKKAIAFFTYSTPYVIRNRLMLTTPLAHLSPELKKHNSLRRHQKMCQLLNTFPIKVLTTAKTDVTNKKIMDMIEKEEKSSDAKKSLIKFLLNLSDSKSKIGIRDSVEGFIQEITPSIIDQNKLMLNRGQFRKRSAIDTGERDVRDLFKKQIIKCMEEQIQTQMDEIETLKTTNQMFERKIKDLHSLLETNNDCDRYNPNLDHDLENLSLSRALNIVQRLPFTSVSIDDTRSVANSFFSQYIPDTQYADKRIDQLWEMEYMRTFRLRKNVNNQGQEESITYSNYSIELLIVPFLRRFLNIYNLESIPEEFLFLSLGEILLAIYESSKIKHYLRLVYVRELNQISEVFNLTQTHPENSEPIFDSNIFSPNPENEILEKIKRIRNLRRIQHLTRPNYPKGDQD</sequence>
<dbReference type="GO" id="GO:0051276">
    <property type="term" value="P:chromosome organization"/>
    <property type="evidence" value="ECO:0007669"/>
    <property type="project" value="InterPro"/>
</dbReference>
<dbReference type="GO" id="GO:0044423">
    <property type="term" value="C:virion component"/>
    <property type="evidence" value="ECO:0007669"/>
    <property type="project" value="UniProtKB-KW"/>
</dbReference>
<feature type="coiled-coil region" evidence="5">
    <location>
        <begin position="414"/>
        <end position="441"/>
    </location>
</feature>
<keyword evidence="1" id="KW-1048">Host nucleus</keyword>
<evidence type="ECO:0000256" key="5">
    <source>
        <dbReference type="SAM" id="Coils"/>
    </source>
</evidence>
<dbReference type="EMBL" id="MG894374">
    <property type="protein sequence ID" value="AVK93695.1"/>
    <property type="molecule type" value="Genomic_DNA"/>
</dbReference>
<reference evidence="6" key="1">
    <citation type="journal article" date="2018" name="Sci. Rep.">
        <title>Whole genome diversity of inherited chromosomally integrated HHV-6 derived from healthy individuals of diverse geographic origin.</title>
        <authorList>
            <person name="Telford M."/>
            <person name="Navarro A."/>
            <person name="Santpere G."/>
        </authorList>
    </citation>
    <scope>NUCLEOTIDE SEQUENCE</scope>
    <source>
        <strain evidence="6">IciHG00657</strain>
        <strain evidence="7">IciNA18999</strain>
    </source>
</reference>
<gene>
    <name evidence="6" type="primary">U76</name>
</gene>
<accession>A0A3G1PJX8</accession>
<evidence type="ECO:0000313" key="7">
    <source>
        <dbReference type="EMBL" id="AVK93695.1"/>
    </source>
</evidence>
<evidence type="ECO:0000313" key="6">
    <source>
        <dbReference type="EMBL" id="AVK93411.1"/>
    </source>
</evidence>
<evidence type="ECO:0000256" key="4">
    <source>
        <dbReference type="ARBA" id="ARBA00023219"/>
    </source>
</evidence>